<dbReference type="Gene3D" id="3.90.550.10">
    <property type="entry name" value="Spore Coat Polysaccharide Biosynthesis Protein SpsA, Chain A"/>
    <property type="match status" value="1"/>
</dbReference>
<keyword evidence="2" id="KW-0328">Glycosyltransferase</keyword>
<dbReference type="InterPro" id="IPR029044">
    <property type="entry name" value="Nucleotide-diphossugar_trans"/>
</dbReference>
<evidence type="ECO:0000256" key="2">
    <source>
        <dbReference type="ARBA" id="ARBA00022676"/>
    </source>
</evidence>
<gene>
    <name evidence="5" type="ordered locus">BMS_3030</name>
</gene>
<dbReference type="SUPFAM" id="SSF53448">
    <property type="entry name" value="Nucleotide-diphospho-sugar transferases"/>
    <property type="match status" value="1"/>
</dbReference>
<dbReference type="GO" id="GO:0004582">
    <property type="term" value="F:dolichyl-phosphate beta-D-mannosyltransferase activity"/>
    <property type="evidence" value="ECO:0007669"/>
    <property type="project" value="InterPro"/>
</dbReference>
<name>E1WZA4_HALMS</name>
<dbReference type="CAZy" id="GT2">
    <property type="family name" value="Glycosyltransferase Family 2"/>
</dbReference>
<dbReference type="FunFam" id="3.90.550.10:FF:000122">
    <property type="entry name" value="Dolichol-phosphate mannosyltransferase subunit 1"/>
    <property type="match status" value="1"/>
</dbReference>
<dbReference type="PANTHER" id="PTHR43398">
    <property type="entry name" value="DOLICHOL-PHOSPHATE MANNOSYLTRANSFERASE SUBUNIT 1"/>
    <property type="match status" value="1"/>
</dbReference>
<feature type="domain" description="Glycosyltransferase 2-like" evidence="4">
    <location>
        <begin position="9"/>
        <end position="173"/>
    </location>
</feature>
<dbReference type="PANTHER" id="PTHR43398:SF1">
    <property type="entry name" value="DOLICHOL-PHOSPHATE MANNOSYLTRANSFERASE SUBUNIT 1"/>
    <property type="match status" value="1"/>
</dbReference>
<dbReference type="InterPro" id="IPR039528">
    <property type="entry name" value="DPM1-like"/>
</dbReference>
<dbReference type="KEGG" id="bmx:BMS_3030"/>
<comment type="similarity">
    <text evidence="1">Belongs to the glycosyltransferase 2 family.</text>
</comment>
<dbReference type="PATRIC" id="fig|862908.3.peg.2898"/>
<keyword evidence="3" id="KW-0808">Transferase</keyword>
<reference evidence="6" key="1">
    <citation type="journal article" date="2013" name="ISME J.">
        <title>A small predatory core genome in the divergent marine Bacteriovorax marinus SJ and the terrestrial Bdellovibrio bacteriovorus.</title>
        <authorList>
            <person name="Crossman L.C."/>
            <person name="Chen H."/>
            <person name="Cerdeno-Tarraga A.M."/>
            <person name="Brooks K."/>
            <person name="Quail M.A."/>
            <person name="Pineiro S.A."/>
            <person name="Hobley L."/>
            <person name="Sockett R.E."/>
            <person name="Bentley S.D."/>
            <person name="Parkhill J."/>
            <person name="Williams H.N."/>
            <person name="Stine O.C."/>
        </authorList>
    </citation>
    <scope>NUCLEOTIDE SEQUENCE [LARGE SCALE GENOMIC DNA]</scope>
    <source>
        <strain evidence="6">ATCC BAA-682 / DSM 15412 / SJ</strain>
    </source>
</reference>
<dbReference type="AlphaFoldDB" id="E1WZA4"/>
<keyword evidence="6" id="KW-1185">Reference proteome</keyword>
<evidence type="ECO:0000256" key="1">
    <source>
        <dbReference type="ARBA" id="ARBA00006739"/>
    </source>
</evidence>
<evidence type="ECO:0000313" key="6">
    <source>
        <dbReference type="Proteomes" id="UP000008963"/>
    </source>
</evidence>
<accession>E1WZA4</accession>
<dbReference type="Pfam" id="PF00535">
    <property type="entry name" value="Glycos_transf_2"/>
    <property type="match status" value="1"/>
</dbReference>
<dbReference type="eggNOG" id="COG1216">
    <property type="taxonomic scope" value="Bacteria"/>
</dbReference>
<dbReference type="HOGENOM" id="CLU_033536_13_0_7"/>
<dbReference type="InterPro" id="IPR001173">
    <property type="entry name" value="Glyco_trans_2-like"/>
</dbReference>
<dbReference type="CDD" id="cd06442">
    <property type="entry name" value="DPM1_like"/>
    <property type="match status" value="1"/>
</dbReference>
<sequence length="242" mass="27952">MLPFEKTLIIIPTYNEIDNIERMITTLFSLHQGVHLLIIEDGSPDGTADVVKKYQEQYPEQLHMIQRTGKLGLGTAYVTGFKWALERKYEFVFEMDCDFSHDPAQVPDLLEAAQSNDLVIGSRYIDGIRIINWPFRRLLLSYLASIYTRFVTNIPVYDTTGGFKCFTRKALESLNLDKIISKGYIFQLELNYKVWSKGLRVKEVPIIFYERRDGQSKMAGGIIFEALFSVLRLRVHKILGKL</sequence>
<organism evidence="5 6">
    <name type="scientific">Halobacteriovorax marinus (strain ATCC BAA-682 / DSM 15412 / SJ)</name>
    <name type="common">Bacteriovorax marinus</name>
    <dbReference type="NCBI Taxonomy" id="862908"/>
    <lineage>
        <taxon>Bacteria</taxon>
        <taxon>Pseudomonadati</taxon>
        <taxon>Bdellovibrionota</taxon>
        <taxon>Bacteriovoracia</taxon>
        <taxon>Bacteriovoracales</taxon>
        <taxon>Halobacteriovoraceae</taxon>
        <taxon>Halobacteriovorax</taxon>
    </lineage>
</organism>
<evidence type="ECO:0000259" key="4">
    <source>
        <dbReference type="Pfam" id="PF00535"/>
    </source>
</evidence>
<protein>
    <submittedName>
        <fullName evidence="5">Glycosyltransferase</fullName>
    </submittedName>
</protein>
<dbReference type="STRING" id="862908.BMS_3030"/>
<dbReference type="RefSeq" id="WP_014245563.1">
    <property type="nucleotide sequence ID" value="NC_016620.1"/>
</dbReference>
<proteinExistence type="inferred from homology"/>
<dbReference type="GO" id="GO:0016020">
    <property type="term" value="C:membrane"/>
    <property type="evidence" value="ECO:0007669"/>
    <property type="project" value="GOC"/>
</dbReference>
<dbReference type="EMBL" id="FQ312005">
    <property type="protein sequence ID" value="CBW27792.1"/>
    <property type="molecule type" value="Genomic_DNA"/>
</dbReference>
<evidence type="ECO:0000256" key="3">
    <source>
        <dbReference type="ARBA" id="ARBA00022679"/>
    </source>
</evidence>
<dbReference type="GO" id="GO:0009247">
    <property type="term" value="P:glycolipid biosynthetic process"/>
    <property type="evidence" value="ECO:0007669"/>
    <property type="project" value="TreeGrafter"/>
</dbReference>
<dbReference type="Proteomes" id="UP000008963">
    <property type="component" value="Chromosome"/>
</dbReference>
<evidence type="ECO:0000313" key="5">
    <source>
        <dbReference type="EMBL" id="CBW27792.1"/>
    </source>
</evidence>